<name>A0AAN8L1P2_9TELE</name>
<organism evidence="1 2">
    <name type="scientific">Coregonus suidteri</name>
    <dbReference type="NCBI Taxonomy" id="861788"/>
    <lineage>
        <taxon>Eukaryota</taxon>
        <taxon>Metazoa</taxon>
        <taxon>Chordata</taxon>
        <taxon>Craniata</taxon>
        <taxon>Vertebrata</taxon>
        <taxon>Euteleostomi</taxon>
        <taxon>Actinopterygii</taxon>
        <taxon>Neopterygii</taxon>
        <taxon>Teleostei</taxon>
        <taxon>Protacanthopterygii</taxon>
        <taxon>Salmoniformes</taxon>
        <taxon>Salmonidae</taxon>
        <taxon>Coregoninae</taxon>
        <taxon>Coregonus</taxon>
    </lineage>
</organism>
<gene>
    <name evidence="1" type="ORF">J4Q44_G00307440</name>
</gene>
<proteinExistence type="predicted"/>
<comment type="caution">
    <text evidence="1">The sequence shown here is derived from an EMBL/GenBank/DDBJ whole genome shotgun (WGS) entry which is preliminary data.</text>
</comment>
<sequence>MERCERSTEQGDSTDLDHILKGLDSMSECLDRLALRTQLRQCDLIVCFSHPEKMASLNRMDQGVTWPKTGPQAEE</sequence>
<evidence type="ECO:0000313" key="2">
    <source>
        <dbReference type="Proteomes" id="UP001356427"/>
    </source>
</evidence>
<dbReference type="AlphaFoldDB" id="A0AAN8L1P2"/>
<evidence type="ECO:0000313" key="1">
    <source>
        <dbReference type="EMBL" id="KAK6299234.1"/>
    </source>
</evidence>
<dbReference type="Proteomes" id="UP001356427">
    <property type="component" value="Unassembled WGS sequence"/>
</dbReference>
<protein>
    <submittedName>
        <fullName evidence="1">Uncharacterized protein</fullName>
    </submittedName>
</protein>
<keyword evidence="2" id="KW-1185">Reference proteome</keyword>
<reference evidence="1 2" key="1">
    <citation type="submission" date="2021-04" db="EMBL/GenBank/DDBJ databases">
        <authorList>
            <person name="De Guttry C."/>
            <person name="Zahm M."/>
            <person name="Klopp C."/>
            <person name="Cabau C."/>
            <person name="Louis A."/>
            <person name="Berthelot C."/>
            <person name="Parey E."/>
            <person name="Roest Crollius H."/>
            <person name="Montfort J."/>
            <person name="Robinson-Rechavi M."/>
            <person name="Bucao C."/>
            <person name="Bouchez O."/>
            <person name="Gislard M."/>
            <person name="Lluch J."/>
            <person name="Milhes M."/>
            <person name="Lampietro C."/>
            <person name="Lopez Roques C."/>
            <person name="Donnadieu C."/>
            <person name="Braasch I."/>
            <person name="Desvignes T."/>
            <person name="Postlethwait J."/>
            <person name="Bobe J."/>
            <person name="Wedekind C."/>
            <person name="Guiguen Y."/>
        </authorList>
    </citation>
    <scope>NUCLEOTIDE SEQUENCE [LARGE SCALE GENOMIC DNA]</scope>
    <source>
        <strain evidence="1">Cs_M1</strain>
        <tissue evidence="1">Blood</tissue>
    </source>
</reference>
<accession>A0AAN8L1P2</accession>
<dbReference type="EMBL" id="JAGTTL010000029">
    <property type="protein sequence ID" value="KAK6299234.1"/>
    <property type="molecule type" value="Genomic_DNA"/>
</dbReference>